<dbReference type="AlphaFoldDB" id="A0A848B9G6"/>
<evidence type="ECO:0000313" key="1">
    <source>
        <dbReference type="EMBL" id="NMD99908.1"/>
    </source>
</evidence>
<name>A0A848B9G6_9FIRM</name>
<accession>A0A848B9G6</accession>
<sequence>MTKYQEVENASRRSIFAGRVLCSVHAEPGARRPSSGKCWMNQCLFCWTRDWPSGHQREGLPYAYRRNV</sequence>
<keyword evidence="2" id="KW-1185">Reference proteome</keyword>
<comment type="caution">
    <text evidence="1">The sequence shown here is derived from an EMBL/GenBank/DDBJ whole genome shotgun (WGS) entry which is preliminary data.</text>
</comment>
<proteinExistence type="predicted"/>
<dbReference type="Proteomes" id="UP000543804">
    <property type="component" value="Unassembled WGS sequence"/>
</dbReference>
<evidence type="ECO:0000313" key="2">
    <source>
        <dbReference type="Proteomes" id="UP000543804"/>
    </source>
</evidence>
<dbReference type="RefSeq" id="WP_170078095.1">
    <property type="nucleotide sequence ID" value="NZ_JABAFA010000083.1"/>
</dbReference>
<organism evidence="1 2">
    <name type="scientific">Selenomonas bovis</name>
    <dbReference type="NCBI Taxonomy" id="416586"/>
    <lineage>
        <taxon>Bacteria</taxon>
        <taxon>Bacillati</taxon>
        <taxon>Bacillota</taxon>
        <taxon>Negativicutes</taxon>
        <taxon>Selenomonadales</taxon>
        <taxon>Selenomonadaceae</taxon>
        <taxon>Selenomonas</taxon>
    </lineage>
</organism>
<gene>
    <name evidence="1" type="ORF">HF878_10685</name>
</gene>
<reference evidence="1 2" key="1">
    <citation type="submission" date="2020-04" db="EMBL/GenBank/DDBJ databases">
        <authorList>
            <person name="Hitch T.C.A."/>
            <person name="Wylensek D."/>
            <person name="Clavel T."/>
        </authorList>
    </citation>
    <scope>NUCLEOTIDE SEQUENCE [LARGE SCALE GENOMIC DNA]</scope>
    <source>
        <strain evidence="1 2">PG-130-P53-12</strain>
    </source>
</reference>
<dbReference type="EMBL" id="JABAFA010000083">
    <property type="protein sequence ID" value="NMD99908.1"/>
    <property type="molecule type" value="Genomic_DNA"/>
</dbReference>
<protein>
    <submittedName>
        <fullName evidence="1">Uncharacterized protein</fullName>
    </submittedName>
</protein>